<evidence type="ECO:0000256" key="1">
    <source>
        <dbReference type="ARBA" id="ARBA00009437"/>
    </source>
</evidence>
<dbReference type="GO" id="GO:0003700">
    <property type="term" value="F:DNA-binding transcription factor activity"/>
    <property type="evidence" value="ECO:0007669"/>
    <property type="project" value="InterPro"/>
</dbReference>
<comment type="similarity">
    <text evidence="1">Belongs to the LysR transcriptional regulatory family.</text>
</comment>
<evidence type="ECO:0000256" key="4">
    <source>
        <dbReference type="ARBA" id="ARBA00023163"/>
    </source>
</evidence>
<dbReference type="AlphaFoldDB" id="A0A4Q9H5D3"/>
<dbReference type="GO" id="GO:0032993">
    <property type="term" value="C:protein-DNA complex"/>
    <property type="evidence" value="ECO:0007669"/>
    <property type="project" value="TreeGrafter"/>
</dbReference>
<evidence type="ECO:0000256" key="2">
    <source>
        <dbReference type="ARBA" id="ARBA00023015"/>
    </source>
</evidence>
<keyword evidence="2" id="KW-0805">Transcription regulation</keyword>
<dbReference type="Gene3D" id="1.10.10.10">
    <property type="entry name" value="Winged helix-like DNA-binding domain superfamily/Winged helix DNA-binding domain"/>
    <property type="match status" value="1"/>
</dbReference>
<dbReference type="CDD" id="cd08451">
    <property type="entry name" value="PBP2_BudR"/>
    <property type="match status" value="1"/>
</dbReference>
<proteinExistence type="inferred from homology"/>
<dbReference type="Proteomes" id="UP000292120">
    <property type="component" value="Unassembled WGS sequence"/>
</dbReference>
<keyword evidence="3" id="KW-0238">DNA-binding</keyword>
<sequence>MELRHLRYFLAVADEGNVTRAAARLGISQPPLSQQLKELEGWLGVTLFVRSPQGMQLTAAGEAFQAEALRTMQAAEVARHAAVRAAQGHTGVLRVGFTGSASFHPAVAGTLRDFRRQWPQVQLELTETNTTRLTAHLNQGRLDCAFLRPGASLTEPLQVLRLKDEAMKVVLPVSHPLAHLRRVGLARLAHDPWVLFPRSVGLSLYDAILAACQRAGFEPRVEQTAPQMASVIHLVAAEMGVSVVTASMGQVQAPGVVYLDIVGAAPKATLGLARLPGEPSPCAANFWRVFDEGWRLGRKA</sequence>
<evidence type="ECO:0000313" key="6">
    <source>
        <dbReference type="EMBL" id="TBO33034.1"/>
    </source>
</evidence>
<dbReference type="FunFam" id="1.10.10.10:FF:000001">
    <property type="entry name" value="LysR family transcriptional regulator"/>
    <property type="match status" value="1"/>
</dbReference>
<dbReference type="RefSeq" id="WP_130967374.1">
    <property type="nucleotide sequence ID" value="NZ_SIXI01000002.1"/>
</dbReference>
<accession>A0A4Q9H5D3</accession>
<dbReference type="PRINTS" id="PR00039">
    <property type="entry name" value="HTHLYSR"/>
</dbReference>
<evidence type="ECO:0000313" key="7">
    <source>
        <dbReference type="Proteomes" id="UP000292120"/>
    </source>
</evidence>
<dbReference type="InterPro" id="IPR036388">
    <property type="entry name" value="WH-like_DNA-bd_sf"/>
</dbReference>
<dbReference type="InterPro" id="IPR000847">
    <property type="entry name" value="LysR_HTH_N"/>
</dbReference>
<dbReference type="Gene3D" id="3.40.190.10">
    <property type="entry name" value="Periplasmic binding protein-like II"/>
    <property type="match status" value="2"/>
</dbReference>
<name>A0A4Q9H5D3_9BURK</name>
<dbReference type="SUPFAM" id="SSF53850">
    <property type="entry name" value="Periplasmic binding protein-like II"/>
    <property type="match status" value="1"/>
</dbReference>
<dbReference type="EMBL" id="SIXI01000002">
    <property type="protein sequence ID" value="TBO33034.1"/>
    <property type="molecule type" value="Genomic_DNA"/>
</dbReference>
<gene>
    <name evidence="6" type="ORF">EYS42_06450</name>
</gene>
<reference evidence="6 7" key="1">
    <citation type="submission" date="2019-02" db="EMBL/GenBank/DDBJ databases">
        <title>Aquabacterium sp. strain KMB7.</title>
        <authorList>
            <person name="Chen W.-M."/>
        </authorList>
    </citation>
    <scope>NUCLEOTIDE SEQUENCE [LARGE SCALE GENOMIC DNA]</scope>
    <source>
        <strain evidence="6 7">KMB7</strain>
    </source>
</reference>
<dbReference type="OrthoDB" id="9157176at2"/>
<evidence type="ECO:0000256" key="3">
    <source>
        <dbReference type="ARBA" id="ARBA00023125"/>
    </source>
</evidence>
<organism evidence="6 7">
    <name type="scientific">Aquabacterium lacunae</name>
    <dbReference type="NCBI Taxonomy" id="2528630"/>
    <lineage>
        <taxon>Bacteria</taxon>
        <taxon>Pseudomonadati</taxon>
        <taxon>Pseudomonadota</taxon>
        <taxon>Betaproteobacteria</taxon>
        <taxon>Burkholderiales</taxon>
        <taxon>Aquabacterium</taxon>
    </lineage>
</organism>
<dbReference type="PANTHER" id="PTHR30346">
    <property type="entry name" value="TRANSCRIPTIONAL DUAL REGULATOR HCAR-RELATED"/>
    <property type="match status" value="1"/>
</dbReference>
<protein>
    <submittedName>
        <fullName evidence="6">LysR family transcriptional regulator</fullName>
    </submittedName>
</protein>
<feature type="domain" description="HTH lysR-type" evidence="5">
    <location>
        <begin position="1"/>
        <end position="58"/>
    </location>
</feature>
<keyword evidence="7" id="KW-1185">Reference proteome</keyword>
<dbReference type="PROSITE" id="PS50931">
    <property type="entry name" value="HTH_LYSR"/>
    <property type="match status" value="1"/>
</dbReference>
<comment type="caution">
    <text evidence="6">The sequence shown here is derived from an EMBL/GenBank/DDBJ whole genome shotgun (WGS) entry which is preliminary data.</text>
</comment>
<dbReference type="SUPFAM" id="SSF46785">
    <property type="entry name" value="Winged helix' DNA-binding domain"/>
    <property type="match status" value="1"/>
</dbReference>
<keyword evidence="4" id="KW-0804">Transcription</keyword>
<dbReference type="InterPro" id="IPR005119">
    <property type="entry name" value="LysR_subst-bd"/>
</dbReference>
<dbReference type="GO" id="GO:0003677">
    <property type="term" value="F:DNA binding"/>
    <property type="evidence" value="ECO:0007669"/>
    <property type="project" value="UniProtKB-KW"/>
</dbReference>
<dbReference type="Pfam" id="PF03466">
    <property type="entry name" value="LysR_substrate"/>
    <property type="match status" value="1"/>
</dbReference>
<dbReference type="InterPro" id="IPR037410">
    <property type="entry name" value="BudR_PBP2"/>
</dbReference>
<dbReference type="InterPro" id="IPR036390">
    <property type="entry name" value="WH_DNA-bd_sf"/>
</dbReference>
<evidence type="ECO:0000259" key="5">
    <source>
        <dbReference type="PROSITE" id="PS50931"/>
    </source>
</evidence>
<dbReference type="PANTHER" id="PTHR30346:SF30">
    <property type="entry name" value="SMALL NEUTRAL PROTEASE REGULATORY PROTEIN"/>
    <property type="match status" value="1"/>
</dbReference>
<dbReference type="Pfam" id="PF00126">
    <property type="entry name" value="HTH_1"/>
    <property type="match status" value="1"/>
</dbReference>